<feature type="active site" evidence="5">
    <location>
        <position position="315"/>
    </location>
</feature>
<dbReference type="GO" id="GO:0005737">
    <property type="term" value="C:cytoplasm"/>
    <property type="evidence" value="ECO:0007669"/>
    <property type="project" value="InterPro"/>
</dbReference>
<dbReference type="GO" id="GO:0006935">
    <property type="term" value="P:chemotaxis"/>
    <property type="evidence" value="ECO:0007669"/>
    <property type="project" value="UniProtKB-UniRule"/>
</dbReference>
<dbReference type="GO" id="GO:0008984">
    <property type="term" value="F:protein-glutamate methylesterase activity"/>
    <property type="evidence" value="ECO:0007669"/>
    <property type="project" value="UniProtKB-EC"/>
</dbReference>
<dbReference type="Proteomes" id="UP000183469">
    <property type="component" value="Unassembled WGS sequence"/>
</dbReference>
<evidence type="ECO:0000259" key="6">
    <source>
        <dbReference type="PROSITE" id="PS50122"/>
    </source>
</evidence>
<accession>A0A1H3WGP7</accession>
<dbReference type="SUPFAM" id="SSF52738">
    <property type="entry name" value="Methylesterase CheB, C-terminal domain"/>
    <property type="match status" value="1"/>
</dbReference>
<name>A0A1H3WGP7_SELRU</name>
<feature type="active site" evidence="5">
    <location>
        <position position="193"/>
    </location>
</feature>
<dbReference type="SUPFAM" id="SSF52172">
    <property type="entry name" value="CheY-like"/>
    <property type="match status" value="1"/>
</dbReference>
<dbReference type="RefSeq" id="WP_074671223.1">
    <property type="nucleotide sequence ID" value="NZ_FNQG01000003.1"/>
</dbReference>
<evidence type="ECO:0000313" key="7">
    <source>
        <dbReference type="EMBL" id="SDZ85408.1"/>
    </source>
</evidence>
<sequence>MHNLRVFVIDNSIMFQNTLLQELTKRLPAGSLVERAGQPAEALSKLAVFKPTIIVLNFALSSLMVKQEKFLPLLIKTFPAAPVVTYGILESGQRAAQFLGAAQYLKKPSTGQPMEPFFEQLVSALLVSQGKADRSNSRPSDIGSGAVVTKEIWQASKPAQPPAPPKPVPCPITSSITPPPNAAQIDLIAIGASTGGTEALSSILTQLQPPLPGIVIVQHIPPMFSRLFAERLNTECHLSVKEAVSGDVVLPNHVYIAPGAKHMTISRMGTRYMLECKPGPPVHSVCPSVDVLFDSVADVAGNHAMGIILTGIGKDGAAGLLKMRQLGSPTIGQDAASSVVYGMPKSAFELGAVQQQLPLASIPQAIYKLVR</sequence>
<dbReference type="PANTHER" id="PTHR42872">
    <property type="entry name" value="PROTEIN-GLUTAMATE METHYLESTERASE/PROTEIN-GLUTAMINE GLUTAMINASE"/>
    <property type="match status" value="1"/>
</dbReference>
<comment type="catalytic activity">
    <reaction evidence="4">
        <text>[protein]-L-glutamate 5-O-methyl ester + H2O = L-glutamyl-[protein] + methanol + H(+)</text>
        <dbReference type="Rhea" id="RHEA:23236"/>
        <dbReference type="Rhea" id="RHEA-COMP:10208"/>
        <dbReference type="Rhea" id="RHEA-COMP:10311"/>
        <dbReference type="ChEBI" id="CHEBI:15377"/>
        <dbReference type="ChEBI" id="CHEBI:15378"/>
        <dbReference type="ChEBI" id="CHEBI:17790"/>
        <dbReference type="ChEBI" id="CHEBI:29973"/>
        <dbReference type="ChEBI" id="CHEBI:82795"/>
        <dbReference type="EC" id="3.1.1.61"/>
    </reaction>
</comment>
<dbReference type="PROSITE" id="PS50122">
    <property type="entry name" value="CHEB"/>
    <property type="match status" value="1"/>
</dbReference>
<proteinExistence type="predicted"/>
<dbReference type="Gene3D" id="3.40.50.180">
    <property type="entry name" value="Methylesterase CheB, C-terminal domain"/>
    <property type="match status" value="1"/>
</dbReference>
<evidence type="ECO:0000256" key="1">
    <source>
        <dbReference type="ARBA" id="ARBA00022500"/>
    </source>
</evidence>
<dbReference type="EMBL" id="FNQG01000003">
    <property type="protein sequence ID" value="SDZ85408.1"/>
    <property type="molecule type" value="Genomic_DNA"/>
</dbReference>
<dbReference type="Pfam" id="PF01339">
    <property type="entry name" value="CheB_methylest"/>
    <property type="match status" value="1"/>
</dbReference>
<dbReference type="GO" id="GO:0000156">
    <property type="term" value="F:phosphorelay response regulator activity"/>
    <property type="evidence" value="ECO:0007669"/>
    <property type="project" value="InterPro"/>
</dbReference>
<evidence type="ECO:0000256" key="3">
    <source>
        <dbReference type="ARBA" id="ARBA00039140"/>
    </source>
</evidence>
<protein>
    <recommendedName>
        <fullName evidence="3">protein-glutamate methylesterase</fullName>
        <ecNumber evidence="3">3.1.1.61</ecNumber>
    </recommendedName>
</protein>
<keyword evidence="2 5" id="KW-0378">Hydrolase</keyword>
<dbReference type="PANTHER" id="PTHR42872:SF6">
    <property type="entry name" value="PROTEIN-GLUTAMATE METHYLESTERASE_PROTEIN-GLUTAMINE GLUTAMINASE"/>
    <property type="match status" value="1"/>
</dbReference>
<dbReference type="InterPro" id="IPR011006">
    <property type="entry name" value="CheY-like_superfamily"/>
</dbReference>
<evidence type="ECO:0000313" key="8">
    <source>
        <dbReference type="Proteomes" id="UP000183469"/>
    </source>
</evidence>
<keyword evidence="1 5" id="KW-0145">Chemotaxis</keyword>
<dbReference type="PIRSF" id="PIRSF000876">
    <property type="entry name" value="RR_chemtxs_CheB"/>
    <property type="match status" value="1"/>
</dbReference>
<evidence type="ECO:0000256" key="2">
    <source>
        <dbReference type="ARBA" id="ARBA00022801"/>
    </source>
</evidence>
<gene>
    <name evidence="7" type="ORF">SAMN05660648_00935</name>
</gene>
<evidence type="ECO:0000256" key="5">
    <source>
        <dbReference type="PROSITE-ProRule" id="PRU00050"/>
    </source>
</evidence>
<feature type="domain" description="CheB-type methylesterase" evidence="6">
    <location>
        <begin position="178"/>
        <end position="371"/>
    </location>
</feature>
<dbReference type="CDD" id="cd16432">
    <property type="entry name" value="CheB_Rec"/>
    <property type="match status" value="1"/>
</dbReference>
<reference evidence="7 8" key="1">
    <citation type="submission" date="2016-10" db="EMBL/GenBank/DDBJ databases">
        <authorList>
            <person name="de Groot N.N."/>
        </authorList>
    </citation>
    <scope>NUCLEOTIDE SEQUENCE [LARGE SCALE GENOMIC DNA]</scope>
    <source>
        <strain evidence="7 8">DSM 2872</strain>
    </source>
</reference>
<dbReference type="InterPro" id="IPR035909">
    <property type="entry name" value="CheB_C"/>
</dbReference>
<dbReference type="InterPro" id="IPR000673">
    <property type="entry name" value="Sig_transdc_resp-reg_Me-estase"/>
</dbReference>
<organism evidence="7 8">
    <name type="scientific">Selenomonas ruminantium</name>
    <dbReference type="NCBI Taxonomy" id="971"/>
    <lineage>
        <taxon>Bacteria</taxon>
        <taxon>Bacillati</taxon>
        <taxon>Bacillota</taxon>
        <taxon>Negativicutes</taxon>
        <taxon>Selenomonadales</taxon>
        <taxon>Selenomonadaceae</taxon>
        <taxon>Selenomonas</taxon>
    </lineage>
</organism>
<dbReference type="AlphaFoldDB" id="A0A1H3WGP7"/>
<dbReference type="InterPro" id="IPR008248">
    <property type="entry name" value="CheB-like"/>
</dbReference>
<feature type="active site" evidence="5">
    <location>
        <position position="219"/>
    </location>
</feature>
<evidence type="ECO:0000256" key="4">
    <source>
        <dbReference type="ARBA" id="ARBA00048267"/>
    </source>
</evidence>
<dbReference type="EC" id="3.1.1.61" evidence="3"/>